<keyword evidence="3" id="KW-1185">Reference proteome</keyword>
<accession>A0A5N8V467</accession>
<comment type="caution">
    <text evidence="2">The sequence shown here is derived from an EMBL/GenBank/DDBJ whole genome shotgun (WGS) entry which is preliminary data.</text>
</comment>
<reference evidence="2 3" key="1">
    <citation type="submission" date="2019-07" db="EMBL/GenBank/DDBJ databases">
        <title>New species of Amycolatopsis and Streptomyces.</title>
        <authorList>
            <person name="Duangmal K."/>
            <person name="Teo W.F.A."/>
            <person name="Lipun K."/>
        </authorList>
    </citation>
    <scope>NUCLEOTIDE SEQUENCE [LARGE SCALE GENOMIC DNA]</scope>
    <source>
        <strain evidence="2 3">NBRC 109810</strain>
    </source>
</reference>
<feature type="region of interest" description="Disordered" evidence="1">
    <location>
        <begin position="47"/>
        <end position="133"/>
    </location>
</feature>
<evidence type="ECO:0000256" key="1">
    <source>
        <dbReference type="SAM" id="MobiDB-lite"/>
    </source>
</evidence>
<feature type="compositionally biased region" description="Basic and acidic residues" evidence="1">
    <location>
        <begin position="47"/>
        <end position="56"/>
    </location>
</feature>
<dbReference type="EMBL" id="VJZD01000004">
    <property type="protein sequence ID" value="MPY30111.1"/>
    <property type="molecule type" value="Genomic_DNA"/>
</dbReference>
<evidence type="ECO:0008006" key="4">
    <source>
        <dbReference type="Google" id="ProtNLM"/>
    </source>
</evidence>
<evidence type="ECO:0000313" key="2">
    <source>
        <dbReference type="EMBL" id="MPY30111.1"/>
    </source>
</evidence>
<organism evidence="2 3">
    <name type="scientific">Streptomyces adustus</name>
    <dbReference type="NCBI Taxonomy" id="1609272"/>
    <lineage>
        <taxon>Bacteria</taxon>
        <taxon>Bacillati</taxon>
        <taxon>Actinomycetota</taxon>
        <taxon>Actinomycetes</taxon>
        <taxon>Kitasatosporales</taxon>
        <taxon>Streptomycetaceae</taxon>
        <taxon>Streptomyces</taxon>
    </lineage>
</organism>
<gene>
    <name evidence="2" type="ORF">FNH09_01885</name>
</gene>
<feature type="compositionally biased region" description="Basic residues" evidence="1">
    <location>
        <begin position="71"/>
        <end position="80"/>
    </location>
</feature>
<name>A0A5N8V467_9ACTN</name>
<evidence type="ECO:0000313" key="3">
    <source>
        <dbReference type="Proteomes" id="UP000325849"/>
    </source>
</evidence>
<sequence length="133" mass="15304">MLLEHTFRLFKQTLGWTVPKVRDPHTAGLKTWLITSAHTQLRLARPLAEDLRRPREQPAQPRRLTPARVSRAFRHLRVKAARPADVPRPLKAGPGRPPGSKNRRPTPRHEPGKTVKRIEALTEHVRLKQQRGQ</sequence>
<proteinExistence type="predicted"/>
<dbReference type="AlphaFoldDB" id="A0A5N8V467"/>
<feature type="compositionally biased region" description="Basic and acidic residues" evidence="1">
    <location>
        <begin position="107"/>
        <end position="126"/>
    </location>
</feature>
<protein>
    <recommendedName>
        <fullName evidence="4">Transposase</fullName>
    </recommendedName>
</protein>
<dbReference type="Proteomes" id="UP000325849">
    <property type="component" value="Unassembled WGS sequence"/>
</dbReference>